<comment type="caution">
    <text evidence="10">The sequence shown here is derived from an EMBL/GenBank/DDBJ whole genome shotgun (WGS) entry which is preliminary data.</text>
</comment>
<evidence type="ECO:0000256" key="6">
    <source>
        <dbReference type="ARBA" id="ARBA00022840"/>
    </source>
</evidence>
<comment type="caution">
    <text evidence="8">Lacks conserved residue(s) required for the propagation of feature annotation.</text>
</comment>
<evidence type="ECO:0000256" key="8">
    <source>
        <dbReference type="HAMAP-Rule" id="MF_01161"/>
    </source>
</evidence>
<evidence type="ECO:0000256" key="7">
    <source>
        <dbReference type="ARBA" id="ARBA00048539"/>
    </source>
</evidence>
<dbReference type="NCBIfam" id="TIGR02433">
    <property type="entry name" value="lysidine_TilS_C"/>
    <property type="match status" value="1"/>
</dbReference>
<proteinExistence type="inferred from homology"/>
<evidence type="ECO:0000256" key="4">
    <source>
        <dbReference type="ARBA" id="ARBA00022694"/>
    </source>
</evidence>
<dbReference type="InterPro" id="IPR014729">
    <property type="entry name" value="Rossmann-like_a/b/a_fold"/>
</dbReference>
<dbReference type="InterPro" id="IPR012094">
    <property type="entry name" value="tRNA_Ile_lys_synt"/>
</dbReference>
<dbReference type="SUPFAM" id="SSF52402">
    <property type="entry name" value="Adenine nucleotide alpha hydrolases-like"/>
    <property type="match status" value="1"/>
</dbReference>
<dbReference type="RefSeq" id="WP_125694718.1">
    <property type="nucleotide sequence ID" value="NZ_JBHSSK010000028.1"/>
</dbReference>
<dbReference type="HAMAP" id="MF_01161">
    <property type="entry name" value="tRNA_Ile_lys_synt"/>
    <property type="match status" value="1"/>
</dbReference>
<dbReference type="InterPro" id="IPR011063">
    <property type="entry name" value="TilS/TtcA_N"/>
</dbReference>
<feature type="domain" description="Lysidine-tRNA(Ile) synthetase C-terminal" evidence="9">
    <location>
        <begin position="378"/>
        <end position="450"/>
    </location>
</feature>
<dbReference type="CDD" id="cd01992">
    <property type="entry name" value="TilS_N"/>
    <property type="match status" value="1"/>
</dbReference>
<dbReference type="InterPro" id="IPR012795">
    <property type="entry name" value="tRNA_Ile_lys_synt_N"/>
</dbReference>
<name>A0ABW1SU85_9LACO</name>
<dbReference type="SUPFAM" id="SSF56037">
    <property type="entry name" value="PheT/TilS domain"/>
    <property type="match status" value="1"/>
</dbReference>
<keyword evidence="11" id="KW-1185">Reference proteome</keyword>
<keyword evidence="2 8" id="KW-0963">Cytoplasm</keyword>
<evidence type="ECO:0000259" key="9">
    <source>
        <dbReference type="SMART" id="SM00977"/>
    </source>
</evidence>
<organism evidence="10 11">
    <name type="scientific">Levilactobacillus tongjiangensis</name>
    <dbReference type="NCBI Taxonomy" id="2486023"/>
    <lineage>
        <taxon>Bacteria</taxon>
        <taxon>Bacillati</taxon>
        <taxon>Bacillota</taxon>
        <taxon>Bacilli</taxon>
        <taxon>Lactobacillales</taxon>
        <taxon>Lactobacillaceae</taxon>
        <taxon>Levilactobacillus</taxon>
    </lineage>
</organism>
<dbReference type="Proteomes" id="UP001596254">
    <property type="component" value="Unassembled WGS sequence"/>
</dbReference>
<keyword evidence="5" id="KW-0547">Nucleotide-binding</keyword>
<dbReference type="PANTHER" id="PTHR43033:SF1">
    <property type="entry name" value="TRNA(ILE)-LYSIDINE SYNTHASE-RELATED"/>
    <property type="match status" value="1"/>
</dbReference>
<comment type="similarity">
    <text evidence="8">Belongs to the tRNA(Ile)-lysidine synthase family.</text>
</comment>
<evidence type="ECO:0000313" key="10">
    <source>
        <dbReference type="EMBL" id="MFC6207934.1"/>
    </source>
</evidence>
<dbReference type="NCBIfam" id="TIGR02432">
    <property type="entry name" value="lysidine_TilS_N"/>
    <property type="match status" value="1"/>
</dbReference>
<dbReference type="EC" id="6.3.4.19" evidence="8"/>
<accession>A0ABW1SU85</accession>
<sequence length="453" mass="51199">MTLETDFQRNWRQQGWAAAPGRGLVAVSTGVDSMVLLTLLSRLPRDQRPQLTVVHVNHELRAQSAAEEEFLTNWCADHQIPLVTTHWPRAEHPGHGIEAAARDFRYRFFTKQLQQQSADWVATAHQADEQAETILLKLLRGGELAQLTGMATERPLGNGKVIHPLLPFKKAELVTFARQLAIPWYEDATNQELVASRNRVRHQILPQLRIENPQVIDHLTAYARQLGALMAVADTALDEQLAGIVETGTRQGSVTRLLARPMSEQPLLLARLIKRTAPTVATGESHLNQCLQLLRNSQRPSGMVDFSRGWAFRKSYDQFEFTQPKNLQQKSVEQFSFMVDLNQWRPIGNGRLLGFFPASSSGQLPHETVALQSEQFPLRVRRWAATDQLRLASGHHQSVRRVLINAKVPRSERAAQLVLVTAQGEVLAVLGVKWSVWPRRAHTKNYHIVLKHE</sequence>
<evidence type="ECO:0000256" key="1">
    <source>
        <dbReference type="ARBA" id="ARBA00004496"/>
    </source>
</evidence>
<keyword evidence="3 8" id="KW-0436">Ligase</keyword>
<protein>
    <recommendedName>
        <fullName evidence="8">tRNA(Ile)-lysidine synthase</fullName>
        <ecNumber evidence="8">6.3.4.19</ecNumber>
    </recommendedName>
    <alternativeName>
        <fullName evidence="8">tRNA(Ile)-2-lysyl-cytidine synthase</fullName>
    </alternativeName>
    <alternativeName>
        <fullName evidence="8">tRNA(Ile)-lysidine synthetase</fullName>
    </alternativeName>
</protein>
<evidence type="ECO:0000313" key="11">
    <source>
        <dbReference type="Proteomes" id="UP001596254"/>
    </source>
</evidence>
<dbReference type="SMART" id="SM00977">
    <property type="entry name" value="TilS_C"/>
    <property type="match status" value="1"/>
</dbReference>
<evidence type="ECO:0000256" key="3">
    <source>
        <dbReference type="ARBA" id="ARBA00022598"/>
    </source>
</evidence>
<comment type="subcellular location">
    <subcellularLocation>
        <location evidence="1 8">Cytoplasm</location>
    </subcellularLocation>
</comment>
<dbReference type="PANTHER" id="PTHR43033">
    <property type="entry name" value="TRNA(ILE)-LYSIDINE SYNTHASE-RELATED"/>
    <property type="match status" value="1"/>
</dbReference>
<dbReference type="GO" id="GO:0032267">
    <property type="term" value="F:tRNA(Ile)-lysidine synthase activity"/>
    <property type="evidence" value="ECO:0007669"/>
    <property type="project" value="UniProtKB-EC"/>
</dbReference>
<reference evidence="11" key="1">
    <citation type="journal article" date="2019" name="Int. J. Syst. Evol. Microbiol.">
        <title>The Global Catalogue of Microorganisms (GCM) 10K type strain sequencing project: providing services to taxonomists for standard genome sequencing and annotation.</title>
        <authorList>
            <consortium name="The Broad Institute Genomics Platform"/>
            <consortium name="The Broad Institute Genome Sequencing Center for Infectious Disease"/>
            <person name="Wu L."/>
            <person name="Ma J."/>
        </authorList>
    </citation>
    <scope>NUCLEOTIDE SEQUENCE [LARGE SCALE GENOMIC DNA]</scope>
    <source>
        <strain evidence="11">CCM 8905</strain>
    </source>
</reference>
<keyword evidence="4 8" id="KW-0819">tRNA processing</keyword>
<dbReference type="InterPro" id="IPR012796">
    <property type="entry name" value="Lysidine-tRNA-synth_C"/>
</dbReference>
<dbReference type="Pfam" id="PF01171">
    <property type="entry name" value="ATP_bind_3"/>
    <property type="match status" value="1"/>
</dbReference>
<dbReference type="EMBL" id="JBHSSK010000028">
    <property type="protein sequence ID" value="MFC6207934.1"/>
    <property type="molecule type" value="Genomic_DNA"/>
</dbReference>
<evidence type="ECO:0000256" key="5">
    <source>
        <dbReference type="ARBA" id="ARBA00022741"/>
    </source>
</evidence>
<dbReference type="Gene3D" id="3.40.50.620">
    <property type="entry name" value="HUPs"/>
    <property type="match status" value="1"/>
</dbReference>
<gene>
    <name evidence="8 10" type="primary">tilS</name>
    <name evidence="10" type="ORF">ACFP1G_10730</name>
</gene>
<comment type="catalytic activity">
    <reaction evidence="7 8">
        <text>cytidine(34) in tRNA(Ile2) + L-lysine + ATP = lysidine(34) in tRNA(Ile2) + AMP + diphosphate + H(+)</text>
        <dbReference type="Rhea" id="RHEA:43744"/>
        <dbReference type="Rhea" id="RHEA-COMP:10625"/>
        <dbReference type="Rhea" id="RHEA-COMP:10670"/>
        <dbReference type="ChEBI" id="CHEBI:15378"/>
        <dbReference type="ChEBI" id="CHEBI:30616"/>
        <dbReference type="ChEBI" id="CHEBI:32551"/>
        <dbReference type="ChEBI" id="CHEBI:33019"/>
        <dbReference type="ChEBI" id="CHEBI:82748"/>
        <dbReference type="ChEBI" id="CHEBI:83665"/>
        <dbReference type="ChEBI" id="CHEBI:456215"/>
        <dbReference type="EC" id="6.3.4.19"/>
    </reaction>
</comment>
<evidence type="ECO:0000256" key="2">
    <source>
        <dbReference type="ARBA" id="ARBA00022490"/>
    </source>
</evidence>
<keyword evidence="6" id="KW-0067">ATP-binding</keyword>
<dbReference type="Pfam" id="PF11734">
    <property type="entry name" value="TilS_C"/>
    <property type="match status" value="1"/>
</dbReference>
<comment type="function">
    <text evidence="8">Ligates lysine onto the cytidine present at position 34 of the AUA codon-specific tRNA(Ile) that contains the anticodon CAU, in an ATP-dependent manner. Cytidine is converted to lysidine, thus changing the amino acid specificity of the tRNA from methionine to isoleucine.</text>
</comment>